<dbReference type="Proteomes" id="UP000230066">
    <property type="component" value="Unassembled WGS sequence"/>
</dbReference>
<proteinExistence type="inferred from homology"/>
<accession>A0A4E0S126</accession>
<keyword evidence="7" id="KW-1185">Reference proteome</keyword>
<keyword evidence="2 3" id="KW-0067">ATP-binding</keyword>
<feature type="compositionally biased region" description="Basic and acidic residues" evidence="4">
    <location>
        <begin position="168"/>
        <end position="179"/>
    </location>
</feature>
<feature type="binding site" evidence="3">
    <location>
        <begin position="101"/>
        <end position="108"/>
    </location>
    <ligand>
        <name>ATP</name>
        <dbReference type="ChEBI" id="CHEBI:30616"/>
    </ligand>
</feature>
<dbReference type="PROSITE" id="PS50067">
    <property type="entry name" value="KINESIN_MOTOR_2"/>
    <property type="match status" value="1"/>
</dbReference>
<reference evidence="6" key="1">
    <citation type="submission" date="2019-03" db="EMBL/GenBank/DDBJ databases">
        <title>Improved annotation for the trematode Fasciola hepatica.</title>
        <authorList>
            <person name="Choi Y.-J."/>
            <person name="Martin J."/>
            <person name="Mitreva M."/>
        </authorList>
    </citation>
    <scope>NUCLEOTIDE SEQUENCE [LARGE SCALE GENOMIC DNA]</scope>
</reference>
<evidence type="ECO:0000256" key="3">
    <source>
        <dbReference type="PROSITE-ProRule" id="PRU00283"/>
    </source>
</evidence>
<dbReference type="EMBL" id="JXXN02000876">
    <property type="protein sequence ID" value="THD26072.1"/>
    <property type="molecule type" value="Genomic_DNA"/>
</dbReference>
<dbReference type="GO" id="GO:0007018">
    <property type="term" value="P:microtubule-based movement"/>
    <property type="evidence" value="ECO:0007669"/>
    <property type="project" value="InterPro"/>
</dbReference>
<dbReference type="SUPFAM" id="SSF52540">
    <property type="entry name" value="P-loop containing nucleoside triphosphate hydrolases"/>
    <property type="match status" value="1"/>
</dbReference>
<dbReference type="AlphaFoldDB" id="A0A4E0S126"/>
<sequence length="190" mass="21555">MTNLCVVARVRPLFRSEQVNDSEECINIRGQQILLTDLQEVKCGLVADNRKRRRVFTFDHIFAPSADQDNQMLQAEIFSVLGTEALNSIFDGYNSSLFAYGQTGTGKTYTIFGTNDAPGLLPRLCNALLEHVKRNSDVDATFNQQISILEIYNEKIRDLLVNSGKNEERKSLRVREHPDTGPYVEGELQW</sequence>
<keyword evidence="1 3" id="KW-0547">Nucleotide-binding</keyword>
<dbReference type="PANTHER" id="PTHR47117">
    <property type="entry name" value="STAR-RELATED LIPID TRANSFER PROTEIN 9"/>
    <property type="match status" value="1"/>
</dbReference>
<comment type="similarity">
    <text evidence="3">Belongs to the TRAFAC class myosin-kinesin ATPase superfamily. Kinesin family.</text>
</comment>
<organism evidence="6 7">
    <name type="scientific">Fasciola hepatica</name>
    <name type="common">Liver fluke</name>
    <dbReference type="NCBI Taxonomy" id="6192"/>
    <lineage>
        <taxon>Eukaryota</taxon>
        <taxon>Metazoa</taxon>
        <taxon>Spiralia</taxon>
        <taxon>Lophotrochozoa</taxon>
        <taxon>Platyhelminthes</taxon>
        <taxon>Trematoda</taxon>
        <taxon>Digenea</taxon>
        <taxon>Plagiorchiida</taxon>
        <taxon>Echinostomata</taxon>
        <taxon>Echinostomatoidea</taxon>
        <taxon>Fasciolidae</taxon>
        <taxon>Fasciola</taxon>
    </lineage>
</organism>
<dbReference type="GO" id="GO:0003777">
    <property type="term" value="F:microtubule motor activity"/>
    <property type="evidence" value="ECO:0007669"/>
    <property type="project" value="InterPro"/>
</dbReference>
<dbReference type="GO" id="GO:0008017">
    <property type="term" value="F:microtubule binding"/>
    <property type="evidence" value="ECO:0007669"/>
    <property type="project" value="InterPro"/>
</dbReference>
<protein>
    <submittedName>
        <fullName evidence="6">Kinesin KIF13B</fullName>
    </submittedName>
</protein>
<feature type="region of interest" description="Disordered" evidence="4">
    <location>
        <begin position="168"/>
        <end position="190"/>
    </location>
</feature>
<evidence type="ECO:0000256" key="4">
    <source>
        <dbReference type="SAM" id="MobiDB-lite"/>
    </source>
</evidence>
<name>A0A4E0S126_FASHE</name>
<evidence type="ECO:0000259" key="5">
    <source>
        <dbReference type="PROSITE" id="PS50067"/>
    </source>
</evidence>
<comment type="caution">
    <text evidence="6">The sequence shown here is derived from an EMBL/GenBank/DDBJ whole genome shotgun (WGS) entry which is preliminary data.</text>
</comment>
<keyword evidence="3" id="KW-0505">Motor protein</keyword>
<dbReference type="InterPro" id="IPR027417">
    <property type="entry name" value="P-loop_NTPase"/>
</dbReference>
<dbReference type="InterPro" id="IPR001752">
    <property type="entry name" value="Kinesin_motor_dom"/>
</dbReference>
<dbReference type="GO" id="GO:0005524">
    <property type="term" value="F:ATP binding"/>
    <property type="evidence" value="ECO:0007669"/>
    <property type="project" value="UniProtKB-UniRule"/>
</dbReference>
<feature type="domain" description="Kinesin motor" evidence="5">
    <location>
        <begin position="3"/>
        <end position="190"/>
    </location>
</feature>
<gene>
    <name evidence="6" type="ORF">D915_003224</name>
</gene>
<evidence type="ECO:0000256" key="2">
    <source>
        <dbReference type="ARBA" id="ARBA00022840"/>
    </source>
</evidence>
<evidence type="ECO:0000313" key="7">
    <source>
        <dbReference type="Proteomes" id="UP000230066"/>
    </source>
</evidence>
<dbReference type="PANTHER" id="PTHR47117:SF6">
    <property type="entry name" value="KINESIN-LIKE PROTEIN KIF16B"/>
    <property type="match status" value="1"/>
</dbReference>
<evidence type="ECO:0000256" key="1">
    <source>
        <dbReference type="ARBA" id="ARBA00022741"/>
    </source>
</evidence>
<evidence type="ECO:0000313" key="6">
    <source>
        <dbReference type="EMBL" id="THD26072.1"/>
    </source>
</evidence>
<dbReference type="InterPro" id="IPR036961">
    <property type="entry name" value="Kinesin_motor_dom_sf"/>
</dbReference>
<dbReference type="Pfam" id="PF00225">
    <property type="entry name" value="Kinesin"/>
    <property type="match status" value="1"/>
</dbReference>
<dbReference type="Gene3D" id="3.40.850.10">
    <property type="entry name" value="Kinesin motor domain"/>
    <property type="match status" value="1"/>
</dbReference>
<dbReference type="SMART" id="SM00129">
    <property type="entry name" value="KISc"/>
    <property type="match status" value="1"/>
</dbReference>